<reference evidence="6 7" key="1">
    <citation type="submission" date="2019-11" db="EMBL/GenBank/DDBJ databases">
        <title>Draft genome sequence of Blautia luti DSM 14534T, isolated from human stool.</title>
        <authorList>
            <person name="Ortiz R."/>
            <person name="Melis-Arcos F."/>
            <person name="Covarrubias P."/>
            <person name="Cardenas J.P."/>
            <person name="Perez-Donoso J."/>
            <person name="Almonacid D."/>
        </authorList>
    </citation>
    <scope>NUCLEOTIDE SEQUENCE [LARGE SCALE GENOMIC DNA]</scope>
    <source>
        <strain evidence="6 7">DSM 14534</strain>
    </source>
</reference>
<feature type="region of interest" description="Disordered" evidence="4">
    <location>
        <begin position="1"/>
        <end position="32"/>
    </location>
</feature>
<evidence type="ECO:0000256" key="2">
    <source>
        <dbReference type="ARBA" id="ARBA00023125"/>
    </source>
</evidence>
<dbReference type="PANTHER" id="PTHR30349:SF41">
    <property type="entry name" value="INTEGRASE_RECOMBINASE PROTEIN MJ0367-RELATED"/>
    <property type="match status" value="1"/>
</dbReference>
<dbReference type="InterPro" id="IPR010998">
    <property type="entry name" value="Integrase_recombinase_N"/>
</dbReference>
<proteinExistence type="inferred from homology"/>
<evidence type="ECO:0000313" key="7">
    <source>
        <dbReference type="Proteomes" id="UP000437824"/>
    </source>
</evidence>
<dbReference type="PANTHER" id="PTHR30349">
    <property type="entry name" value="PHAGE INTEGRASE-RELATED"/>
    <property type="match status" value="1"/>
</dbReference>
<dbReference type="InterPro" id="IPR013762">
    <property type="entry name" value="Integrase-like_cat_sf"/>
</dbReference>
<dbReference type="Pfam" id="PF00589">
    <property type="entry name" value="Phage_integrase"/>
    <property type="match status" value="1"/>
</dbReference>
<name>A0A844GK78_9FIRM</name>
<gene>
    <name evidence="6" type="ORF">GKZ57_10795</name>
</gene>
<sequence length="416" mass="48618">MLGLLRRKGRRRLGKTKSDQKRRDKKGRILRNGESQRKDGRYAFVYTDCYGKQKFLYSWKLEPTDSLPTGCRPCLALREKEKNIQRDLHDGIVPYGGNLTVLDLVQKYIGQKKGVRHNTQANYDFVINIIKKEEFGTRRIDKIKLSDAKAWFIKLQADGRGYSSIHSVRGIVRPAFQMAVEDDLLRKNPFEFQLCTVVVNDSVTRQAITKEQEELFLEFIRNDDHYSKYYNGMFILFKTGLRISEFCGLTVKDIDLQERKINVNHQLQRTRGMQYVIEDTKTSSGTRMLPMTDEVYECFEQIVKNRKKVRVEPIIDGYSRFLFLDKKDMPEVALHWEKHFQWALGKYNRTHEEQMPKITPHVCRHTYCSNMAKAGMNPKALQYLMGHSDIGVTLNVYTHLGLIDAKEEMNRIAKLA</sequence>
<keyword evidence="3" id="KW-0233">DNA recombination</keyword>
<dbReference type="AlphaFoldDB" id="A0A844GK78"/>
<evidence type="ECO:0000259" key="5">
    <source>
        <dbReference type="PROSITE" id="PS51898"/>
    </source>
</evidence>
<dbReference type="InterPro" id="IPR016177">
    <property type="entry name" value="DNA-bd_dom_sf"/>
</dbReference>
<dbReference type="InterPro" id="IPR011010">
    <property type="entry name" value="DNA_brk_join_enz"/>
</dbReference>
<dbReference type="Gene3D" id="3.30.160.60">
    <property type="entry name" value="Classic Zinc Finger"/>
    <property type="match status" value="1"/>
</dbReference>
<dbReference type="InterPro" id="IPR004191">
    <property type="entry name" value="Integrase_Tn916-type_DNA-bd_N"/>
</dbReference>
<feature type="domain" description="Tyr recombinase" evidence="5">
    <location>
        <begin position="203"/>
        <end position="410"/>
    </location>
</feature>
<dbReference type="PROSITE" id="PS51898">
    <property type="entry name" value="TYR_RECOMBINASE"/>
    <property type="match status" value="1"/>
</dbReference>
<dbReference type="InterPro" id="IPR050090">
    <property type="entry name" value="Tyrosine_recombinase_XerCD"/>
</dbReference>
<evidence type="ECO:0000256" key="1">
    <source>
        <dbReference type="ARBA" id="ARBA00008857"/>
    </source>
</evidence>
<dbReference type="Pfam" id="PF02920">
    <property type="entry name" value="Integrase_DNA"/>
    <property type="match status" value="1"/>
</dbReference>
<comment type="similarity">
    <text evidence="1">Belongs to the 'phage' integrase family.</text>
</comment>
<dbReference type="SUPFAM" id="SSF54171">
    <property type="entry name" value="DNA-binding domain"/>
    <property type="match status" value="1"/>
</dbReference>
<evidence type="ECO:0000256" key="4">
    <source>
        <dbReference type="SAM" id="MobiDB-lite"/>
    </source>
</evidence>
<comment type="caution">
    <text evidence="6">The sequence shown here is derived from an EMBL/GenBank/DDBJ whole genome shotgun (WGS) entry which is preliminary data.</text>
</comment>
<dbReference type="GO" id="GO:0006310">
    <property type="term" value="P:DNA recombination"/>
    <property type="evidence" value="ECO:0007669"/>
    <property type="project" value="UniProtKB-KW"/>
</dbReference>
<dbReference type="GO" id="GO:0003677">
    <property type="term" value="F:DNA binding"/>
    <property type="evidence" value="ECO:0007669"/>
    <property type="project" value="UniProtKB-KW"/>
</dbReference>
<dbReference type="GO" id="GO:0008907">
    <property type="term" value="F:integrase activity"/>
    <property type="evidence" value="ECO:0007669"/>
    <property type="project" value="InterPro"/>
</dbReference>
<dbReference type="Proteomes" id="UP000437824">
    <property type="component" value="Unassembled WGS sequence"/>
</dbReference>
<evidence type="ECO:0000313" key="6">
    <source>
        <dbReference type="EMBL" id="MTD61729.1"/>
    </source>
</evidence>
<feature type="compositionally biased region" description="Basic residues" evidence="4">
    <location>
        <begin position="1"/>
        <end position="15"/>
    </location>
</feature>
<dbReference type="Gene3D" id="1.10.443.10">
    <property type="entry name" value="Intergrase catalytic core"/>
    <property type="match status" value="1"/>
</dbReference>
<protein>
    <submittedName>
        <fullName evidence="6">Tyrosine-type recombinase/integrase</fullName>
    </submittedName>
</protein>
<dbReference type="EMBL" id="WMBC01000008">
    <property type="protein sequence ID" value="MTD61729.1"/>
    <property type="molecule type" value="Genomic_DNA"/>
</dbReference>
<keyword evidence="2" id="KW-0238">DNA-binding</keyword>
<organism evidence="6 7">
    <name type="scientific">Blautia luti DSM 14534 = JCM 17040</name>
    <dbReference type="NCBI Taxonomy" id="649762"/>
    <lineage>
        <taxon>Bacteria</taxon>
        <taxon>Bacillati</taxon>
        <taxon>Bacillota</taxon>
        <taxon>Clostridia</taxon>
        <taxon>Lachnospirales</taxon>
        <taxon>Lachnospiraceae</taxon>
        <taxon>Blautia</taxon>
    </lineage>
</organism>
<accession>A0A844GK78</accession>
<dbReference type="InterPro" id="IPR002104">
    <property type="entry name" value="Integrase_catalytic"/>
</dbReference>
<dbReference type="SUPFAM" id="SSF56349">
    <property type="entry name" value="DNA breaking-rejoining enzymes"/>
    <property type="match status" value="1"/>
</dbReference>
<dbReference type="Gene3D" id="1.10.150.130">
    <property type="match status" value="1"/>
</dbReference>
<evidence type="ECO:0000256" key="3">
    <source>
        <dbReference type="ARBA" id="ARBA00023172"/>
    </source>
</evidence>
<dbReference type="CDD" id="cd01189">
    <property type="entry name" value="INT_ICEBs1_C_like"/>
    <property type="match status" value="1"/>
</dbReference>